<dbReference type="AlphaFoldDB" id="A0A381Y4I1"/>
<dbReference type="SUPFAM" id="SSF51679">
    <property type="entry name" value="Bacterial luciferase-like"/>
    <property type="match status" value="1"/>
</dbReference>
<organism evidence="3">
    <name type="scientific">marine metagenome</name>
    <dbReference type="NCBI Taxonomy" id="408172"/>
    <lineage>
        <taxon>unclassified sequences</taxon>
        <taxon>metagenomes</taxon>
        <taxon>ecological metagenomes</taxon>
    </lineage>
</organism>
<dbReference type="Pfam" id="PF00296">
    <property type="entry name" value="Bac_luciferase"/>
    <property type="match status" value="1"/>
</dbReference>
<dbReference type="Gene3D" id="3.20.20.30">
    <property type="entry name" value="Luciferase-like domain"/>
    <property type="match status" value="1"/>
</dbReference>
<evidence type="ECO:0000256" key="1">
    <source>
        <dbReference type="ARBA" id="ARBA00023002"/>
    </source>
</evidence>
<dbReference type="InterPro" id="IPR036661">
    <property type="entry name" value="Luciferase-like_sf"/>
</dbReference>
<gene>
    <name evidence="3" type="ORF">METZ01_LOCUS124416</name>
</gene>
<keyword evidence="1" id="KW-0560">Oxidoreductase</keyword>
<dbReference type="InterPro" id="IPR050564">
    <property type="entry name" value="F420-G6PD/mer"/>
</dbReference>
<reference evidence="3" key="1">
    <citation type="submission" date="2018-05" db="EMBL/GenBank/DDBJ databases">
        <authorList>
            <person name="Lanie J.A."/>
            <person name="Ng W.-L."/>
            <person name="Kazmierczak K.M."/>
            <person name="Andrzejewski T.M."/>
            <person name="Davidsen T.M."/>
            <person name="Wayne K.J."/>
            <person name="Tettelin H."/>
            <person name="Glass J.I."/>
            <person name="Rusch D."/>
            <person name="Podicherti R."/>
            <person name="Tsui H.-C.T."/>
            <person name="Winkler M.E."/>
        </authorList>
    </citation>
    <scope>NUCLEOTIDE SEQUENCE</scope>
</reference>
<proteinExistence type="predicted"/>
<name>A0A381Y4I1_9ZZZZ</name>
<protein>
    <recommendedName>
        <fullName evidence="2">Luciferase-like domain-containing protein</fullName>
    </recommendedName>
</protein>
<evidence type="ECO:0000313" key="3">
    <source>
        <dbReference type="EMBL" id="SVA71562.1"/>
    </source>
</evidence>
<dbReference type="EMBL" id="UINC01017304">
    <property type="protein sequence ID" value="SVA71562.1"/>
    <property type="molecule type" value="Genomic_DNA"/>
</dbReference>
<dbReference type="PANTHER" id="PTHR43244:SF1">
    <property type="entry name" value="5,10-METHYLENETETRAHYDROMETHANOPTERIN REDUCTASE"/>
    <property type="match status" value="1"/>
</dbReference>
<sequence>MKLSYNLMPLSFQNMRPVALASERAGLHSVAVADSPLISRELFMSCAECLRETKSLNVMTAVTNPLTRHPSVAASAIATLCEMAPGRLLVGIATGDSAAWGAGLRPAKVSVLSDYIVALKQLLRGEVATWQGHEFSLQWEGYDPSSAPPIYVACSGPRVLRMAVEVADGIIPAMGYAPQNIAHVKQLVADACVEFERDIHEFAIWWYSEFRFGESAEEVLKSHLGADSQWLVMGSTEGKLIPPEYIPLLKEMHADGHNLAVAYKDRERGEKLVQRAKSLGLYDWLYARASRLCGTPAEIGARLQSFQKQGLDHWCLWQDGGEGDYNDMPLKLGEALRFVD</sequence>
<accession>A0A381Y4I1</accession>
<evidence type="ECO:0000259" key="2">
    <source>
        <dbReference type="Pfam" id="PF00296"/>
    </source>
</evidence>
<dbReference type="GO" id="GO:0016705">
    <property type="term" value="F:oxidoreductase activity, acting on paired donors, with incorporation or reduction of molecular oxygen"/>
    <property type="evidence" value="ECO:0007669"/>
    <property type="project" value="InterPro"/>
</dbReference>
<dbReference type="InterPro" id="IPR011251">
    <property type="entry name" value="Luciferase-like_dom"/>
</dbReference>
<dbReference type="PANTHER" id="PTHR43244">
    <property type="match status" value="1"/>
</dbReference>
<feature type="domain" description="Luciferase-like" evidence="2">
    <location>
        <begin position="11"/>
        <end position="313"/>
    </location>
</feature>